<proteinExistence type="predicted"/>
<dbReference type="RefSeq" id="WP_170052920.1">
    <property type="nucleotide sequence ID" value="NZ_JABBKX010000002.1"/>
</dbReference>
<comment type="caution">
    <text evidence="5">The sequence shown here is derived from an EMBL/GenBank/DDBJ whole genome shotgun (WGS) entry which is preliminary data.</text>
</comment>
<name>A0A848EBG3_9PROT</name>
<keyword evidence="2" id="KW-0472">Membrane</keyword>
<keyword evidence="2" id="KW-1133">Transmembrane helix</keyword>
<dbReference type="Gene3D" id="3.90.50.10">
    <property type="entry name" value="Photosynthetic Reaction Center, subunit H, domain 2"/>
    <property type="match status" value="1"/>
</dbReference>
<dbReference type="InterPro" id="IPR005652">
    <property type="entry name" value="Photo_RC_H"/>
</dbReference>
<dbReference type="Pfam" id="PF05239">
    <property type="entry name" value="PRC"/>
    <property type="match status" value="1"/>
</dbReference>
<dbReference type="InterPro" id="IPR014747">
    <property type="entry name" value="Bac_photo_RC_H_C"/>
</dbReference>
<accession>A0A848EBG3</accession>
<evidence type="ECO:0000313" key="5">
    <source>
        <dbReference type="EMBL" id="NMJ40638.1"/>
    </source>
</evidence>
<dbReference type="InterPro" id="IPR015810">
    <property type="entry name" value="Photo_RC_H_N"/>
</dbReference>
<dbReference type="EMBL" id="JABBKX010000002">
    <property type="protein sequence ID" value="NMJ40638.1"/>
    <property type="molecule type" value="Genomic_DNA"/>
</dbReference>
<organism evidence="5 6">
    <name type="scientific">Neoroseomonas marina</name>
    <dbReference type="NCBI Taxonomy" id="1232220"/>
    <lineage>
        <taxon>Bacteria</taxon>
        <taxon>Pseudomonadati</taxon>
        <taxon>Pseudomonadota</taxon>
        <taxon>Alphaproteobacteria</taxon>
        <taxon>Acetobacterales</taxon>
        <taxon>Acetobacteraceae</taxon>
        <taxon>Neoroseomonas</taxon>
    </lineage>
</organism>
<gene>
    <name evidence="5" type="primary">puhA</name>
    <name evidence="5" type="ORF">GWK16_05265</name>
</gene>
<evidence type="ECO:0000256" key="2">
    <source>
        <dbReference type="SAM" id="Phobius"/>
    </source>
</evidence>
<dbReference type="AlphaFoldDB" id="A0A848EBG3"/>
<dbReference type="Gene3D" id="4.10.540.10">
    <property type="entry name" value="Photosynthetic reaction centre, H subunit, N-terminal domain"/>
    <property type="match status" value="1"/>
</dbReference>
<dbReference type="SUPFAM" id="SSF81490">
    <property type="entry name" value="Photosystem II reaction centre subunit H, transmembrane region"/>
    <property type="match status" value="1"/>
</dbReference>
<evidence type="ECO:0000259" key="4">
    <source>
        <dbReference type="Pfam" id="PF05239"/>
    </source>
</evidence>
<dbReference type="Pfam" id="PF03967">
    <property type="entry name" value="PRCH"/>
    <property type="match status" value="1"/>
</dbReference>
<dbReference type="InterPro" id="IPR037097">
    <property type="entry name" value="Photo_RC_H_N_sf"/>
</dbReference>
<dbReference type="GO" id="GO:0030077">
    <property type="term" value="C:plasma membrane light-harvesting complex"/>
    <property type="evidence" value="ECO:0007669"/>
    <property type="project" value="InterPro"/>
</dbReference>
<dbReference type="InterPro" id="IPR027275">
    <property type="entry name" value="PRC-brl_dom"/>
</dbReference>
<evidence type="ECO:0000259" key="3">
    <source>
        <dbReference type="Pfam" id="PF03967"/>
    </source>
</evidence>
<reference evidence="5 6" key="1">
    <citation type="submission" date="2020-03" db="EMBL/GenBank/DDBJ databases">
        <authorList>
            <person name="Sun Q."/>
        </authorList>
    </citation>
    <scope>NUCLEOTIDE SEQUENCE [LARGE SCALE GENOMIC DNA]</scope>
    <source>
        <strain evidence="5 6">JC162</strain>
    </source>
</reference>
<sequence length="253" mass="27849">MRNVVGSIDLAQITLYAFWIFFAGLIFYLRREDKREGYPLQSDRGARVTVQGFPAVPPPKTFKLANGHSIQVPRPETEPAPAARPVAGFPGAPLEPTGDPMQDGVGPAAYAMRDDHPDLMFDDPVPKIVPLRVAPAYSLEPEDPDPRGMPVHGIDRKSGGKVVDAWIDRSDMLLRYLEVEVEGGRRVLVPMTLARIDHRRGRVNLASVTAAQLAAAPTTREPEQITLREEDRISAYFASGHLYATPLRLGPVL</sequence>
<evidence type="ECO:0000313" key="6">
    <source>
        <dbReference type="Proteomes" id="UP000548582"/>
    </source>
</evidence>
<dbReference type="Proteomes" id="UP000548582">
    <property type="component" value="Unassembled WGS sequence"/>
</dbReference>
<keyword evidence="6" id="KW-1185">Reference proteome</keyword>
<dbReference type="NCBIfam" id="TIGR01150">
    <property type="entry name" value="puhA"/>
    <property type="match status" value="1"/>
</dbReference>
<dbReference type="GO" id="GO:0019684">
    <property type="term" value="P:photosynthesis, light reaction"/>
    <property type="evidence" value="ECO:0007669"/>
    <property type="project" value="InterPro"/>
</dbReference>
<protein>
    <submittedName>
        <fullName evidence="5">Photosynthetic reaction center subunit H</fullName>
    </submittedName>
</protein>
<evidence type="ECO:0000256" key="1">
    <source>
        <dbReference type="SAM" id="MobiDB-lite"/>
    </source>
</evidence>
<keyword evidence="2" id="KW-0812">Transmembrane</keyword>
<feature type="domain" description="PRC-barrel" evidence="4">
    <location>
        <begin position="144"/>
        <end position="204"/>
    </location>
</feature>
<feature type="transmembrane region" description="Helical" evidence="2">
    <location>
        <begin position="12"/>
        <end position="29"/>
    </location>
</feature>
<feature type="region of interest" description="Disordered" evidence="1">
    <location>
        <begin position="75"/>
        <end position="96"/>
    </location>
</feature>
<feature type="domain" description="Photosynthetic reaction centre H subunit N-terminal" evidence="3">
    <location>
        <begin position="4"/>
        <end position="133"/>
    </location>
</feature>
<dbReference type="InterPro" id="IPR011033">
    <property type="entry name" value="PRC_barrel-like_sf"/>
</dbReference>
<dbReference type="SUPFAM" id="SSF50346">
    <property type="entry name" value="PRC-barrel domain"/>
    <property type="match status" value="1"/>
</dbReference>